<accession>A0A3N4HYY5</accession>
<feature type="region of interest" description="Disordered" evidence="4">
    <location>
        <begin position="308"/>
        <end position="349"/>
    </location>
</feature>
<dbReference type="CDD" id="cd03766">
    <property type="entry name" value="Gn_AT_II_novel"/>
    <property type="match status" value="1"/>
</dbReference>
<evidence type="ECO:0000313" key="6">
    <source>
        <dbReference type="EMBL" id="RPA77080.1"/>
    </source>
</evidence>
<evidence type="ECO:0000313" key="7">
    <source>
        <dbReference type="Proteomes" id="UP000275078"/>
    </source>
</evidence>
<keyword evidence="1" id="KW-0028">Amino-acid biosynthesis</keyword>
<sequence length="588" mass="65521">MCGILFRLFRKCPVTEPCPLLLDTISRRGPDSLRTHQVEKNGDVLTFTSSVLALRGSEITIQPLVEDESGSVLCWNGEAWRLDGKDLARDNDTVDVFNLFRDASTSEPADFIKAIRSIEGPFAFVFYDAHNARVWYGRDCLGRRSLLIRETDEHLEIASVGIGKDSKEWKEVDADGVYMMNLKTNQTLHVPLVEQGIEVDGLSMEFPFGRLNTTETFSTNCLEDPSPSDELLGHLRASMKLRTAEVPSLGTFTTLHTDMKPAKVAVLFSGGLDCTVLARLAHEFVPTDEPIELLNVAFENLRVAKAAETNSKPTKKKQKKKKGVTEEEEAEQPVVSEVQTDDTPRDVYDLCPDRRTGIQSYEELKRTCPDREWRFIKVNVAYSEVLSERQKILSLLHPHNTQMDLSIGMAFYFASRGIGLLHTSTPSTTSATSASTNTPYTSHARILLSGLGADELFAGYQRHATAFRRGGHTALIAELQLDVSRLGKRNLGRDDRVLSDWGREARFPFLDERVVGWALDMPVMSKCAFGMEGMDDEEAGKAVLRRVAKMLGMEMVAREKKRAIQFGARSAKMELGAGRGVKGTDVLH</sequence>
<dbReference type="GO" id="GO:0006529">
    <property type="term" value="P:asparagine biosynthetic process"/>
    <property type="evidence" value="ECO:0007669"/>
    <property type="project" value="UniProtKB-KW"/>
</dbReference>
<gene>
    <name evidence="6" type="ORF">BJ508DRAFT_417291</name>
</gene>
<feature type="compositionally biased region" description="Basic residues" evidence="4">
    <location>
        <begin position="313"/>
        <end position="322"/>
    </location>
</feature>
<dbReference type="Gene3D" id="3.40.50.620">
    <property type="entry name" value="HUPs"/>
    <property type="match status" value="1"/>
</dbReference>
<dbReference type="PROSITE" id="PS51278">
    <property type="entry name" value="GATASE_TYPE_2"/>
    <property type="match status" value="1"/>
</dbReference>
<dbReference type="InterPro" id="IPR001962">
    <property type="entry name" value="Asn_synthase"/>
</dbReference>
<dbReference type="EMBL" id="ML119732">
    <property type="protein sequence ID" value="RPA77080.1"/>
    <property type="molecule type" value="Genomic_DNA"/>
</dbReference>
<dbReference type="SUPFAM" id="SSF52402">
    <property type="entry name" value="Adenine nucleotide alpha hydrolases-like"/>
    <property type="match status" value="1"/>
</dbReference>
<name>A0A3N4HYY5_ASCIM</name>
<keyword evidence="3" id="KW-0315">Glutamine amidotransferase</keyword>
<keyword evidence="2" id="KW-0061">Asparagine biosynthesis</keyword>
<proteinExistence type="predicted"/>
<evidence type="ECO:0000256" key="2">
    <source>
        <dbReference type="ARBA" id="ARBA00022888"/>
    </source>
</evidence>
<dbReference type="InterPro" id="IPR014729">
    <property type="entry name" value="Rossmann-like_a/b/a_fold"/>
</dbReference>
<organism evidence="6 7">
    <name type="scientific">Ascobolus immersus RN42</name>
    <dbReference type="NCBI Taxonomy" id="1160509"/>
    <lineage>
        <taxon>Eukaryota</taxon>
        <taxon>Fungi</taxon>
        <taxon>Dikarya</taxon>
        <taxon>Ascomycota</taxon>
        <taxon>Pezizomycotina</taxon>
        <taxon>Pezizomycetes</taxon>
        <taxon>Pezizales</taxon>
        <taxon>Ascobolaceae</taxon>
        <taxon>Ascobolus</taxon>
    </lineage>
</organism>
<dbReference type="Pfam" id="PF00733">
    <property type="entry name" value="Asn_synthase"/>
    <property type="match status" value="1"/>
</dbReference>
<dbReference type="InterPro" id="IPR029055">
    <property type="entry name" value="Ntn_hydrolases_N"/>
</dbReference>
<evidence type="ECO:0000256" key="3">
    <source>
        <dbReference type="ARBA" id="ARBA00022962"/>
    </source>
</evidence>
<dbReference type="PANTHER" id="PTHR45937:SF1">
    <property type="entry name" value="ASPARAGINE SYNTHETASE DOMAIN-CONTAINING PROTEIN 1"/>
    <property type="match status" value="1"/>
</dbReference>
<keyword evidence="7" id="KW-1185">Reference proteome</keyword>
<dbReference type="GO" id="GO:0004066">
    <property type="term" value="F:asparagine synthase (glutamine-hydrolyzing) activity"/>
    <property type="evidence" value="ECO:0007669"/>
    <property type="project" value="InterPro"/>
</dbReference>
<dbReference type="InterPro" id="IPR051857">
    <property type="entry name" value="Asn_synthetase_domain"/>
</dbReference>
<dbReference type="AlphaFoldDB" id="A0A3N4HYY5"/>
<dbReference type="STRING" id="1160509.A0A3N4HYY5"/>
<evidence type="ECO:0000256" key="1">
    <source>
        <dbReference type="ARBA" id="ARBA00022605"/>
    </source>
</evidence>
<feature type="domain" description="Glutamine amidotransferase type-2" evidence="5">
    <location>
        <begin position="2"/>
        <end position="270"/>
    </location>
</feature>
<dbReference type="SUPFAM" id="SSF56235">
    <property type="entry name" value="N-terminal nucleophile aminohydrolases (Ntn hydrolases)"/>
    <property type="match status" value="1"/>
</dbReference>
<dbReference type="Proteomes" id="UP000275078">
    <property type="component" value="Unassembled WGS sequence"/>
</dbReference>
<dbReference type="PANTHER" id="PTHR45937">
    <property type="entry name" value="ASPARAGINE SYNTHETASE DOMAIN-CONTAINING PROTEIN 1"/>
    <property type="match status" value="1"/>
</dbReference>
<dbReference type="Gene3D" id="3.60.20.10">
    <property type="entry name" value="Glutamine Phosphoribosylpyrophosphate, subunit 1, domain 1"/>
    <property type="match status" value="1"/>
</dbReference>
<dbReference type="OrthoDB" id="10252281at2759"/>
<dbReference type="InterPro" id="IPR017932">
    <property type="entry name" value="GATase_2_dom"/>
</dbReference>
<evidence type="ECO:0000259" key="5">
    <source>
        <dbReference type="PROSITE" id="PS51278"/>
    </source>
</evidence>
<protein>
    <recommendedName>
        <fullName evidence="5">Glutamine amidotransferase type-2 domain-containing protein</fullName>
    </recommendedName>
</protein>
<dbReference type="Pfam" id="PF13537">
    <property type="entry name" value="GATase_7"/>
    <property type="match status" value="1"/>
</dbReference>
<reference evidence="6 7" key="1">
    <citation type="journal article" date="2018" name="Nat. Ecol. Evol.">
        <title>Pezizomycetes genomes reveal the molecular basis of ectomycorrhizal truffle lifestyle.</title>
        <authorList>
            <person name="Murat C."/>
            <person name="Payen T."/>
            <person name="Noel B."/>
            <person name="Kuo A."/>
            <person name="Morin E."/>
            <person name="Chen J."/>
            <person name="Kohler A."/>
            <person name="Krizsan K."/>
            <person name="Balestrini R."/>
            <person name="Da Silva C."/>
            <person name="Montanini B."/>
            <person name="Hainaut M."/>
            <person name="Levati E."/>
            <person name="Barry K.W."/>
            <person name="Belfiori B."/>
            <person name="Cichocki N."/>
            <person name="Clum A."/>
            <person name="Dockter R.B."/>
            <person name="Fauchery L."/>
            <person name="Guy J."/>
            <person name="Iotti M."/>
            <person name="Le Tacon F."/>
            <person name="Lindquist E.A."/>
            <person name="Lipzen A."/>
            <person name="Malagnac F."/>
            <person name="Mello A."/>
            <person name="Molinier V."/>
            <person name="Miyauchi S."/>
            <person name="Poulain J."/>
            <person name="Riccioni C."/>
            <person name="Rubini A."/>
            <person name="Sitrit Y."/>
            <person name="Splivallo R."/>
            <person name="Traeger S."/>
            <person name="Wang M."/>
            <person name="Zifcakova L."/>
            <person name="Wipf D."/>
            <person name="Zambonelli A."/>
            <person name="Paolocci F."/>
            <person name="Nowrousian M."/>
            <person name="Ottonello S."/>
            <person name="Baldrian P."/>
            <person name="Spatafora J.W."/>
            <person name="Henrissat B."/>
            <person name="Nagy L.G."/>
            <person name="Aury J.M."/>
            <person name="Wincker P."/>
            <person name="Grigoriev I.V."/>
            <person name="Bonfante P."/>
            <person name="Martin F.M."/>
        </authorList>
    </citation>
    <scope>NUCLEOTIDE SEQUENCE [LARGE SCALE GENOMIC DNA]</scope>
    <source>
        <strain evidence="6 7">RN42</strain>
    </source>
</reference>
<dbReference type="CDD" id="cd01991">
    <property type="entry name" value="Asn_synthase_B_C"/>
    <property type="match status" value="1"/>
</dbReference>
<evidence type="ECO:0000256" key="4">
    <source>
        <dbReference type="SAM" id="MobiDB-lite"/>
    </source>
</evidence>